<dbReference type="Pfam" id="PF02225">
    <property type="entry name" value="PA"/>
    <property type="match status" value="1"/>
</dbReference>
<evidence type="ECO:0000313" key="6">
    <source>
        <dbReference type="EMBL" id="KAF5838503.1"/>
    </source>
</evidence>
<accession>A0ABQ7GV90</accession>
<dbReference type="Gene3D" id="3.40.50.200">
    <property type="entry name" value="Peptidase S8/S53 domain"/>
    <property type="match status" value="1"/>
</dbReference>
<dbReference type="InterPro" id="IPR000209">
    <property type="entry name" value="Peptidase_S8/S53_dom"/>
</dbReference>
<protein>
    <recommendedName>
        <fullName evidence="8">Subtilisin</fullName>
    </recommendedName>
</protein>
<proteinExistence type="predicted"/>
<dbReference type="InterPro" id="IPR003137">
    <property type="entry name" value="PA_domain"/>
</dbReference>
<keyword evidence="3" id="KW-0720">Serine protease</keyword>
<evidence type="ECO:0000313" key="7">
    <source>
        <dbReference type="Proteomes" id="UP000815325"/>
    </source>
</evidence>
<feature type="non-terminal residue" evidence="6">
    <location>
        <position position="258"/>
    </location>
</feature>
<organism evidence="6 7">
    <name type="scientific">Dunaliella salina</name>
    <name type="common">Green alga</name>
    <name type="synonym">Protococcus salinus</name>
    <dbReference type="NCBI Taxonomy" id="3046"/>
    <lineage>
        <taxon>Eukaryota</taxon>
        <taxon>Viridiplantae</taxon>
        <taxon>Chlorophyta</taxon>
        <taxon>core chlorophytes</taxon>
        <taxon>Chlorophyceae</taxon>
        <taxon>CS clade</taxon>
        <taxon>Chlamydomonadales</taxon>
        <taxon>Dunaliellaceae</taxon>
        <taxon>Dunaliella</taxon>
    </lineage>
</organism>
<gene>
    <name evidence="6" type="ORF">DUNSADRAFT_2773</name>
</gene>
<sequence>ALLENGRSQLIADDNSTPLILLTGFNLLLWAPGAPLEDSLETGRQYNLVAANPTDACSELQNTGIQGSMVIFTEDGTCSVEQKAQNVASAGAAAGIMQSSGSTLTTGDSQGVPTMSMPVISRLNELINQGAQITTTVMSRDPQNHIMWLSSYGPPGWNDNKEARLKPEIAAPGVTLSAATDGTFSQQEDQCIAGVLQGTSMAAPAVAGAAAIVRQYFVDGFYPTGERVAANGFEPPASLVRAVLLAGAESMTGIAERY</sequence>
<feature type="domain" description="PA" evidence="5">
    <location>
        <begin position="46"/>
        <end position="111"/>
    </location>
</feature>
<name>A0ABQ7GV90_DUNSA</name>
<dbReference type="EMBL" id="MU069576">
    <property type="protein sequence ID" value="KAF5838503.1"/>
    <property type="molecule type" value="Genomic_DNA"/>
</dbReference>
<comment type="caution">
    <text evidence="6">The sequence shown here is derived from an EMBL/GenBank/DDBJ whole genome shotgun (WGS) entry which is preliminary data.</text>
</comment>
<evidence type="ECO:0000256" key="2">
    <source>
        <dbReference type="ARBA" id="ARBA00022801"/>
    </source>
</evidence>
<feature type="non-terminal residue" evidence="6">
    <location>
        <position position="1"/>
    </location>
</feature>
<reference evidence="6" key="1">
    <citation type="submission" date="2017-08" db="EMBL/GenBank/DDBJ databases">
        <authorList>
            <person name="Polle J.E."/>
            <person name="Barry K."/>
            <person name="Cushman J."/>
            <person name="Schmutz J."/>
            <person name="Tran D."/>
            <person name="Hathwaick L.T."/>
            <person name="Yim W.C."/>
            <person name="Jenkins J."/>
            <person name="Mckie-Krisberg Z.M."/>
            <person name="Prochnik S."/>
            <person name="Lindquist E."/>
            <person name="Dockter R.B."/>
            <person name="Adam C."/>
            <person name="Molina H."/>
            <person name="Bunkerborg J."/>
            <person name="Jin E."/>
            <person name="Buchheim M."/>
            <person name="Magnuson J."/>
        </authorList>
    </citation>
    <scope>NUCLEOTIDE SEQUENCE</scope>
    <source>
        <strain evidence="6">CCAP 19/18</strain>
    </source>
</reference>
<dbReference type="PROSITE" id="PS00138">
    <property type="entry name" value="SUBTILASE_SER"/>
    <property type="match status" value="1"/>
</dbReference>
<dbReference type="Pfam" id="PF00082">
    <property type="entry name" value="Peptidase_S8"/>
    <property type="match status" value="1"/>
</dbReference>
<keyword evidence="2" id="KW-0378">Hydrolase</keyword>
<keyword evidence="1" id="KW-0645">Protease</keyword>
<evidence type="ECO:0000256" key="3">
    <source>
        <dbReference type="ARBA" id="ARBA00022825"/>
    </source>
</evidence>
<dbReference type="SUPFAM" id="SSF52743">
    <property type="entry name" value="Subtilisin-like"/>
    <property type="match status" value="1"/>
</dbReference>
<evidence type="ECO:0000256" key="1">
    <source>
        <dbReference type="ARBA" id="ARBA00022670"/>
    </source>
</evidence>
<dbReference type="InterPro" id="IPR023828">
    <property type="entry name" value="Peptidase_S8_Ser-AS"/>
</dbReference>
<dbReference type="Gene3D" id="3.50.30.30">
    <property type="match status" value="1"/>
</dbReference>
<evidence type="ECO:0008006" key="8">
    <source>
        <dbReference type="Google" id="ProtNLM"/>
    </source>
</evidence>
<dbReference type="InterPro" id="IPR036852">
    <property type="entry name" value="Peptidase_S8/S53_dom_sf"/>
</dbReference>
<evidence type="ECO:0000259" key="4">
    <source>
        <dbReference type="Pfam" id="PF00082"/>
    </source>
</evidence>
<dbReference type="PANTHER" id="PTHR43399">
    <property type="entry name" value="SUBTILISIN-RELATED"/>
    <property type="match status" value="1"/>
</dbReference>
<dbReference type="Proteomes" id="UP000815325">
    <property type="component" value="Unassembled WGS sequence"/>
</dbReference>
<dbReference type="InterPro" id="IPR051048">
    <property type="entry name" value="Peptidase_S8/S53_subtilisin"/>
</dbReference>
<evidence type="ECO:0000259" key="5">
    <source>
        <dbReference type="Pfam" id="PF02225"/>
    </source>
</evidence>
<dbReference type="PANTHER" id="PTHR43399:SF5">
    <property type="entry name" value="PEPTIDASE S8 FAMILY WITH PROTEASE-ASSOCIATED DOMAIN"/>
    <property type="match status" value="1"/>
</dbReference>
<feature type="domain" description="Peptidase S8/S53" evidence="4">
    <location>
        <begin position="133"/>
        <end position="218"/>
    </location>
</feature>
<keyword evidence="7" id="KW-1185">Reference proteome</keyword>